<feature type="compositionally biased region" description="Basic and acidic residues" evidence="1">
    <location>
        <begin position="48"/>
        <end position="62"/>
    </location>
</feature>
<feature type="compositionally biased region" description="Basic and acidic residues" evidence="1">
    <location>
        <begin position="1"/>
        <end position="28"/>
    </location>
</feature>
<evidence type="ECO:0000313" key="3">
    <source>
        <dbReference type="EMBL" id="WOG92442.1"/>
    </source>
</evidence>
<evidence type="ECO:0000313" key="4">
    <source>
        <dbReference type="Proteomes" id="UP000077755"/>
    </source>
</evidence>
<reference evidence="3" key="1">
    <citation type="journal article" date="2016" name="Nat. Genet.">
        <title>A high-quality carrot genome assembly provides new insights into carotenoid accumulation and asterid genome evolution.</title>
        <authorList>
            <person name="Iorizzo M."/>
            <person name="Ellison S."/>
            <person name="Senalik D."/>
            <person name="Zeng P."/>
            <person name="Satapoomin P."/>
            <person name="Huang J."/>
            <person name="Bowman M."/>
            <person name="Iovene M."/>
            <person name="Sanseverino W."/>
            <person name="Cavagnaro P."/>
            <person name="Yildiz M."/>
            <person name="Macko-Podgorni A."/>
            <person name="Moranska E."/>
            <person name="Grzebelus E."/>
            <person name="Grzebelus D."/>
            <person name="Ashrafi H."/>
            <person name="Zheng Z."/>
            <person name="Cheng S."/>
            <person name="Spooner D."/>
            <person name="Van Deynze A."/>
            <person name="Simon P."/>
        </authorList>
    </citation>
    <scope>NUCLEOTIDE SEQUENCE</scope>
    <source>
        <tissue evidence="3">Leaf</tissue>
    </source>
</reference>
<proteinExistence type="predicted"/>
<dbReference type="Proteomes" id="UP000077755">
    <property type="component" value="Chromosome 3"/>
</dbReference>
<organism evidence="3 4">
    <name type="scientific">Daucus carota subsp. sativus</name>
    <name type="common">Carrot</name>
    <dbReference type="NCBI Taxonomy" id="79200"/>
    <lineage>
        <taxon>Eukaryota</taxon>
        <taxon>Viridiplantae</taxon>
        <taxon>Streptophyta</taxon>
        <taxon>Embryophyta</taxon>
        <taxon>Tracheophyta</taxon>
        <taxon>Spermatophyta</taxon>
        <taxon>Magnoliopsida</taxon>
        <taxon>eudicotyledons</taxon>
        <taxon>Gunneridae</taxon>
        <taxon>Pentapetalae</taxon>
        <taxon>asterids</taxon>
        <taxon>campanulids</taxon>
        <taxon>Apiales</taxon>
        <taxon>Apiaceae</taxon>
        <taxon>Apioideae</taxon>
        <taxon>Scandiceae</taxon>
        <taxon>Daucinae</taxon>
        <taxon>Daucus</taxon>
        <taxon>Daucus sect. Daucus</taxon>
    </lineage>
</organism>
<keyword evidence="4" id="KW-1185">Reference proteome</keyword>
<evidence type="ECO:0000256" key="1">
    <source>
        <dbReference type="SAM" id="MobiDB-lite"/>
    </source>
</evidence>
<reference evidence="3" key="2">
    <citation type="submission" date="2022-03" db="EMBL/GenBank/DDBJ databases">
        <title>Draft title - Genomic analysis of global carrot germplasm unveils the trajectory of domestication and the origin of high carotenoid orange carrot.</title>
        <authorList>
            <person name="Iorizzo M."/>
            <person name="Ellison S."/>
            <person name="Senalik D."/>
            <person name="Macko-Podgorni A."/>
            <person name="Grzebelus D."/>
            <person name="Bostan H."/>
            <person name="Rolling W."/>
            <person name="Curaba J."/>
            <person name="Simon P."/>
        </authorList>
    </citation>
    <scope>NUCLEOTIDE SEQUENCE</scope>
    <source>
        <tissue evidence="3">Leaf</tissue>
    </source>
</reference>
<gene>
    <name evidence="3" type="ORF">DCAR_0311711</name>
</gene>
<name>A0AAF0WMN2_DAUCS</name>
<dbReference type="InterPro" id="IPR025476">
    <property type="entry name" value="Helitron_helicase-like"/>
</dbReference>
<feature type="domain" description="Helitron helicase-like" evidence="2">
    <location>
        <begin position="554"/>
        <end position="685"/>
    </location>
</feature>
<evidence type="ECO:0000259" key="2">
    <source>
        <dbReference type="Pfam" id="PF14214"/>
    </source>
</evidence>
<dbReference type="Pfam" id="PF14214">
    <property type="entry name" value="Helitron_like_N"/>
    <property type="match status" value="1"/>
</dbReference>
<feature type="region of interest" description="Disordered" evidence="1">
    <location>
        <begin position="1"/>
        <end position="64"/>
    </location>
</feature>
<dbReference type="EMBL" id="CP093345">
    <property type="protein sequence ID" value="WOG92442.1"/>
    <property type="molecule type" value="Genomic_DNA"/>
</dbReference>
<dbReference type="PANTHER" id="PTHR45786">
    <property type="entry name" value="DNA BINDING PROTEIN-LIKE"/>
    <property type="match status" value="1"/>
</dbReference>
<sequence length="994" mass="113679">MKISKLKSDKEKPISDSSKKQSRPKEKGIVIGEINYSDINRPRTRAQAKPEIESNDKGKKPVDGVPVLKKKSIVKIASEAPSQRLVQLNKATKIISDVSGIVEEEEEVGLTRKRRTSETMVKSVSDLNLTSDIAQVKTQGKNSSVMETIANSRILGYNNDADRPRVIQLGEAMRKSKANALRSAIYQTGEDTEELSRRVPFKEIDLNQTSRLRVQGFSSNATRATSEVSGVYIPRRRGPGIATLLERKQSHKQKDADNVESVKKLYSQFENAVKEDDGRTADLRTWKDYMNLGPPNVTCANCGSLMWNMERNNKSIKTVPPTFSLCCRNGQVVLPKEKKPPELLQSLLTSDQRSKNFKKNIRVYNAMFAMSSSGGKVDHKINHGGAPYCFKIRGMNLHFVGSLLPLEGQAPKFCQLYIYDTRNELNNRLNSCGNKVSEDIDHSIVEDIQGMLHTHNNFVRQFQTARERFKSNEQDEFRLVLVSSQAANGRPNKVGPYDEVGSLIVNQNEDTSGFRDTVVETRQKELKRVWETDVYFMQLQYPLLFPLGEDGLTPHMGGRLWLQYVVDAFTAIEMYRLDWISGNQTTIRSDLYNFVRDAIRKGDNDPSQYFKDALALCRSIGHPSLFLTMTCNTKWPEITDMMKHLPGVKASDAPDVIARVFKLKLDQLIELIKKKNYFGRYNSNTYFDDCGFPVYKRRNTEAKVKRKRHDLDNRFVVPYNRDLLLRFQCHINIEICNNSWSLKYLFKYCLKGHDTATMMLRKSKGNGNVVSADNKSRQMNEVKNYLNGRYICASEASWRIFGFNIHSRWPSVDHLPIHLPNNKYVRFRTGERVSKGWKPCQRGEVVGRVSEVHATAGDLLFLRMLLMRRKGVLYFENIRAIDGIAYPTFKEACGALGLLHNDKQWNDAMEENAHSSLAHQLREMFVNILCYCSVTNPGDLWQLHWQSMADDIIHKKRKESDDNSLQLSESDIQNYTLAGNNIFCIKVIKYVRNM</sequence>
<dbReference type="PANTHER" id="PTHR45786:SF74">
    <property type="entry name" value="ATP-DEPENDENT DNA HELICASE"/>
    <property type="match status" value="1"/>
</dbReference>
<dbReference type="AlphaFoldDB" id="A0AAF0WMN2"/>
<accession>A0AAF0WMN2</accession>
<protein>
    <recommendedName>
        <fullName evidence="2">Helitron helicase-like domain-containing protein</fullName>
    </recommendedName>
</protein>